<reference evidence="2 3" key="1">
    <citation type="submission" date="2014-03" db="EMBL/GenBank/DDBJ databases">
        <title>The Genome Sequence of Plasmodium fragile nilgiri.</title>
        <authorList>
            <consortium name="The Broad Institute Genomics Platform"/>
            <consortium name="The Broad Institute Genome Sequencing Center for Infectious Disease"/>
            <person name="Neafsey D."/>
            <person name="Duraisingh M."/>
            <person name="Young S.K."/>
            <person name="Zeng Q."/>
            <person name="Gargeya S."/>
            <person name="Abouelleil A."/>
            <person name="Alvarado L."/>
            <person name="Chapman S.B."/>
            <person name="Gainer-Dewar J."/>
            <person name="Goldberg J."/>
            <person name="Griggs A."/>
            <person name="Gujja S."/>
            <person name="Hansen M."/>
            <person name="Howarth C."/>
            <person name="Imamovic A."/>
            <person name="Larimer J."/>
            <person name="Pearson M."/>
            <person name="Poon T.W."/>
            <person name="Priest M."/>
            <person name="Roberts A."/>
            <person name="Saif S."/>
            <person name="Shea T."/>
            <person name="Sykes S."/>
            <person name="Wortman J."/>
            <person name="Nusbaum C."/>
            <person name="Birren B."/>
        </authorList>
    </citation>
    <scope>NUCLEOTIDE SEQUENCE [LARGE SCALE GENOMIC DNA]</scope>
    <source>
        <strain evidence="3">nilgiri</strain>
    </source>
</reference>
<organism evidence="2 3">
    <name type="scientific">Plasmodium fragile</name>
    <dbReference type="NCBI Taxonomy" id="5857"/>
    <lineage>
        <taxon>Eukaryota</taxon>
        <taxon>Sar</taxon>
        <taxon>Alveolata</taxon>
        <taxon>Apicomplexa</taxon>
        <taxon>Aconoidasida</taxon>
        <taxon>Haemosporida</taxon>
        <taxon>Plasmodiidae</taxon>
        <taxon>Plasmodium</taxon>
        <taxon>Plasmodium (Plasmodium)</taxon>
    </lineage>
</organism>
<dbReference type="EMBL" id="KQ001780">
    <property type="protein sequence ID" value="KJP84863.1"/>
    <property type="molecule type" value="Genomic_DNA"/>
</dbReference>
<proteinExistence type="predicted"/>
<dbReference type="VEuPathDB" id="PlasmoDB:AK88_05508"/>
<feature type="domain" description="Schizont-infected cell agglutination extracellular alpha" evidence="1">
    <location>
        <begin position="6"/>
        <end position="74"/>
    </location>
</feature>
<dbReference type="InterPro" id="IPR024290">
    <property type="entry name" value="SICA_extracell_a"/>
</dbReference>
<evidence type="ECO:0000313" key="3">
    <source>
        <dbReference type="Proteomes" id="UP000054561"/>
    </source>
</evidence>
<gene>
    <name evidence="2" type="ORF">AK88_05508</name>
</gene>
<dbReference type="AlphaFoldDB" id="A0A0D9QCX9"/>
<dbReference type="GeneID" id="24270822"/>
<evidence type="ECO:0000313" key="2">
    <source>
        <dbReference type="EMBL" id="KJP84863.1"/>
    </source>
</evidence>
<evidence type="ECO:0000259" key="1">
    <source>
        <dbReference type="Pfam" id="PF12887"/>
    </source>
</evidence>
<keyword evidence="3" id="KW-1185">Reference proteome</keyword>
<dbReference type="Pfam" id="PF12887">
    <property type="entry name" value="SICA_alpha"/>
    <property type="match status" value="1"/>
</dbReference>
<dbReference type="RefSeq" id="XP_012338533.1">
    <property type="nucleotide sequence ID" value="XM_012483110.1"/>
</dbReference>
<accession>A0A0D9QCX9</accession>
<sequence>MEELQKQIAKNMKGDKHEEDGMAEMMCAGVPSTNGASLDDHDKQMCGLLLRLMFYIEGLHSQGNLIQKHENDERGFHLESKITQWMLDDSIVMDRVKGAGLRPSCSETEWKNRRTQMEQAAATGIDGTACGARPGKAQLNGKCILSRMNNHQDARRTAAYS</sequence>
<name>A0A0D9QCX9_PLAFR</name>
<protein>
    <recommendedName>
        <fullName evidence="1">Schizont-infected cell agglutination extracellular alpha domain-containing protein</fullName>
    </recommendedName>
</protein>
<dbReference type="Proteomes" id="UP000054561">
    <property type="component" value="Unassembled WGS sequence"/>
</dbReference>